<dbReference type="AlphaFoldDB" id="A0A2U1L0G5"/>
<dbReference type="Proteomes" id="UP000245207">
    <property type="component" value="Unassembled WGS sequence"/>
</dbReference>
<name>A0A2U1L0G5_ARTAN</name>
<keyword evidence="1" id="KW-0732">Signal</keyword>
<evidence type="ECO:0000256" key="1">
    <source>
        <dbReference type="SAM" id="SignalP"/>
    </source>
</evidence>
<comment type="caution">
    <text evidence="2">The sequence shown here is derived from an EMBL/GenBank/DDBJ whole genome shotgun (WGS) entry which is preliminary data.</text>
</comment>
<organism evidence="2 3">
    <name type="scientific">Artemisia annua</name>
    <name type="common">Sweet wormwood</name>
    <dbReference type="NCBI Taxonomy" id="35608"/>
    <lineage>
        <taxon>Eukaryota</taxon>
        <taxon>Viridiplantae</taxon>
        <taxon>Streptophyta</taxon>
        <taxon>Embryophyta</taxon>
        <taxon>Tracheophyta</taxon>
        <taxon>Spermatophyta</taxon>
        <taxon>Magnoliopsida</taxon>
        <taxon>eudicotyledons</taxon>
        <taxon>Gunneridae</taxon>
        <taxon>Pentapetalae</taxon>
        <taxon>asterids</taxon>
        <taxon>campanulids</taxon>
        <taxon>Asterales</taxon>
        <taxon>Asteraceae</taxon>
        <taxon>Asteroideae</taxon>
        <taxon>Anthemideae</taxon>
        <taxon>Artemisiinae</taxon>
        <taxon>Artemisia</taxon>
    </lineage>
</organism>
<feature type="chain" id="PRO_5015788127" evidence="1">
    <location>
        <begin position="32"/>
        <end position="86"/>
    </location>
</feature>
<dbReference type="EMBL" id="PKPP01012353">
    <property type="protein sequence ID" value="PWA42507.1"/>
    <property type="molecule type" value="Genomic_DNA"/>
</dbReference>
<dbReference type="OrthoDB" id="1747920at2759"/>
<protein>
    <submittedName>
        <fullName evidence="2">Uncharacterized protein</fullName>
    </submittedName>
</protein>
<reference evidence="2 3" key="1">
    <citation type="journal article" date="2018" name="Mol. Plant">
        <title>The genome of Artemisia annua provides insight into the evolution of Asteraceae family and artemisinin biosynthesis.</title>
        <authorList>
            <person name="Shen Q."/>
            <person name="Zhang L."/>
            <person name="Liao Z."/>
            <person name="Wang S."/>
            <person name="Yan T."/>
            <person name="Shi P."/>
            <person name="Liu M."/>
            <person name="Fu X."/>
            <person name="Pan Q."/>
            <person name="Wang Y."/>
            <person name="Lv Z."/>
            <person name="Lu X."/>
            <person name="Zhang F."/>
            <person name="Jiang W."/>
            <person name="Ma Y."/>
            <person name="Chen M."/>
            <person name="Hao X."/>
            <person name="Li L."/>
            <person name="Tang Y."/>
            <person name="Lv G."/>
            <person name="Zhou Y."/>
            <person name="Sun X."/>
            <person name="Brodelius P.E."/>
            <person name="Rose J.K.C."/>
            <person name="Tang K."/>
        </authorList>
    </citation>
    <scope>NUCLEOTIDE SEQUENCE [LARGE SCALE GENOMIC DNA]</scope>
    <source>
        <strain evidence="3">cv. Huhao1</strain>
        <tissue evidence="2">Leaf</tissue>
    </source>
</reference>
<evidence type="ECO:0000313" key="3">
    <source>
        <dbReference type="Proteomes" id="UP000245207"/>
    </source>
</evidence>
<accession>A0A2U1L0G5</accession>
<feature type="signal peptide" evidence="1">
    <location>
        <begin position="1"/>
        <end position="31"/>
    </location>
</feature>
<evidence type="ECO:0000313" key="2">
    <source>
        <dbReference type="EMBL" id="PWA42507.1"/>
    </source>
</evidence>
<sequence>MAKFNISSQNLFFFSFAIFLIMASMPLPSLSRPINSSYSSMFIDHLKGAHDTNSTSLAHSGNRAEFEASAHEVPMGPNPISNDVVG</sequence>
<proteinExistence type="predicted"/>
<keyword evidence="3" id="KW-1185">Reference proteome</keyword>
<gene>
    <name evidence="2" type="ORF">CTI12_AA543410</name>
</gene>